<name>A0A0B0NSI1_GOSAR</name>
<organism evidence="1 2">
    <name type="scientific">Gossypium arboreum</name>
    <name type="common">Tree cotton</name>
    <name type="synonym">Gossypium nanking</name>
    <dbReference type="NCBI Taxonomy" id="29729"/>
    <lineage>
        <taxon>Eukaryota</taxon>
        <taxon>Viridiplantae</taxon>
        <taxon>Streptophyta</taxon>
        <taxon>Embryophyta</taxon>
        <taxon>Tracheophyta</taxon>
        <taxon>Spermatophyta</taxon>
        <taxon>Magnoliopsida</taxon>
        <taxon>eudicotyledons</taxon>
        <taxon>Gunneridae</taxon>
        <taxon>Pentapetalae</taxon>
        <taxon>rosids</taxon>
        <taxon>malvids</taxon>
        <taxon>Malvales</taxon>
        <taxon>Malvaceae</taxon>
        <taxon>Malvoideae</taxon>
        <taxon>Gossypium</taxon>
    </lineage>
</organism>
<evidence type="ECO:0000313" key="1">
    <source>
        <dbReference type="EMBL" id="KHG14056.1"/>
    </source>
</evidence>
<keyword evidence="2" id="KW-1185">Reference proteome</keyword>
<accession>A0A0B0NSI1</accession>
<evidence type="ECO:0000313" key="2">
    <source>
        <dbReference type="Proteomes" id="UP000032142"/>
    </source>
</evidence>
<gene>
    <name evidence="1" type="ORF">F383_18183</name>
</gene>
<protein>
    <submittedName>
        <fullName evidence="1">Uncharacterized protein</fullName>
    </submittedName>
</protein>
<dbReference type="Proteomes" id="UP000032142">
    <property type="component" value="Unassembled WGS sequence"/>
</dbReference>
<dbReference type="EMBL" id="KN400766">
    <property type="protein sequence ID" value="KHG14056.1"/>
    <property type="molecule type" value="Genomic_DNA"/>
</dbReference>
<reference evidence="2" key="1">
    <citation type="submission" date="2014-09" db="EMBL/GenBank/DDBJ databases">
        <authorList>
            <person name="Mudge J."/>
            <person name="Ramaraj T."/>
            <person name="Lindquist I.E."/>
            <person name="Bharti A.K."/>
            <person name="Sundararajan A."/>
            <person name="Cameron C.T."/>
            <person name="Woodward J.E."/>
            <person name="May G.D."/>
            <person name="Brubaker C."/>
            <person name="Broadhvest J."/>
            <person name="Wilkins T.A."/>
        </authorList>
    </citation>
    <scope>NUCLEOTIDE SEQUENCE</scope>
    <source>
        <strain evidence="2">cv. AKA8401</strain>
    </source>
</reference>
<sequence>MQQRKSFEAGKFQQHISLASWSLEVCTGRNSVCSAQGVSRLARVGGRQRYYHPIELTLSE</sequence>
<dbReference type="AlphaFoldDB" id="A0A0B0NSI1"/>
<proteinExistence type="predicted"/>